<sequence>MKMKEMKENAKRIEKIITLLQKRIEKKIFSELKKGKINIPQFHILEILREEGERTMGQLAERLYITTSAVTNLVTKLLRHNLVNRKHSLDDRRLILIKITERGNKIVASVWEQVYGFFNSLLAEFNQEEKKLWRKLWEKVYSSLEKK</sequence>
<dbReference type="PROSITE" id="PS50995">
    <property type="entry name" value="HTH_MARR_2"/>
    <property type="match status" value="1"/>
</dbReference>
<keyword evidence="2" id="KW-0238">DNA-binding</keyword>
<dbReference type="AlphaFoldDB" id="A0A2M7EA75"/>
<dbReference type="EMBL" id="PETL01000065">
    <property type="protein sequence ID" value="PIV64608.1"/>
    <property type="molecule type" value="Genomic_DNA"/>
</dbReference>
<name>A0A2M7EA75_9BACT</name>
<dbReference type="PANTHER" id="PTHR42756:SF1">
    <property type="entry name" value="TRANSCRIPTIONAL REPRESSOR OF EMRAB OPERON"/>
    <property type="match status" value="1"/>
</dbReference>
<reference evidence="6" key="1">
    <citation type="submission" date="2017-09" db="EMBL/GenBank/DDBJ databases">
        <title>Depth-based differentiation of microbial function through sediment-hosted aquifers and enrichment of novel symbionts in the deep terrestrial subsurface.</title>
        <authorList>
            <person name="Probst A.J."/>
            <person name="Ladd B."/>
            <person name="Jarett J.K."/>
            <person name="Geller-Mcgrath D.E."/>
            <person name="Sieber C.M.K."/>
            <person name="Emerson J.B."/>
            <person name="Anantharaman K."/>
            <person name="Thomas B.C."/>
            <person name="Malmstrom R."/>
            <person name="Stieglmeier M."/>
            <person name="Klingl A."/>
            <person name="Woyke T."/>
            <person name="Ryan C.M."/>
            <person name="Banfield J.F."/>
        </authorList>
    </citation>
    <scope>NUCLEOTIDE SEQUENCE [LARGE SCALE GENOMIC DNA]</scope>
</reference>
<dbReference type="GO" id="GO:0003700">
    <property type="term" value="F:DNA-binding transcription factor activity"/>
    <property type="evidence" value="ECO:0007669"/>
    <property type="project" value="InterPro"/>
</dbReference>
<dbReference type="PRINTS" id="PR00598">
    <property type="entry name" value="HTHMARR"/>
</dbReference>
<dbReference type="InterPro" id="IPR036390">
    <property type="entry name" value="WH_DNA-bd_sf"/>
</dbReference>
<dbReference type="GO" id="GO:0003677">
    <property type="term" value="F:DNA binding"/>
    <property type="evidence" value="ECO:0007669"/>
    <property type="project" value="UniProtKB-KW"/>
</dbReference>
<evidence type="ECO:0000313" key="6">
    <source>
        <dbReference type="Proteomes" id="UP000228886"/>
    </source>
</evidence>
<protein>
    <recommendedName>
        <fullName evidence="4">HTH marR-type domain-containing protein</fullName>
    </recommendedName>
</protein>
<evidence type="ECO:0000313" key="5">
    <source>
        <dbReference type="EMBL" id="PIV64608.1"/>
    </source>
</evidence>
<comment type="caution">
    <text evidence="5">The sequence shown here is derived from an EMBL/GenBank/DDBJ whole genome shotgun (WGS) entry which is preliminary data.</text>
</comment>
<feature type="domain" description="HTH marR-type" evidence="4">
    <location>
        <begin position="10"/>
        <end position="142"/>
    </location>
</feature>
<dbReference type="Gene3D" id="1.10.10.10">
    <property type="entry name" value="Winged helix-like DNA-binding domain superfamily/Winged helix DNA-binding domain"/>
    <property type="match status" value="1"/>
</dbReference>
<dbReference type="Pfam" id="PF01047">
    <property type="entry name" value="MarR"/>
    <property type="match status" value="1"/>
</dbReference>
<dbReference type="SUPFAM" id="SSF46785">
    <property type="entry name" value="Winged helix' DNA-binding domain"/>
    <property type="match status" value="1"/>
</dbReference>
<dbReference type="InterPro" id="IPR036388">
    <property type="entry name" value="WH-like_DNA-bd_sf"/>
</dbReference>
<gene>
    <name evidence="5" type="ORF">COS11_01295</name>
</gene>
<accession>A0A2M7EA75</accession>
<dbReference type="Proteomes" id="UP000228886">
    <property type="component" value="Unassembled WGS sequence"/>
</dbReference>
<evidence type="ECO:0000256" key="3">
    <source>
        <dbReference type="ARBA" id="ARBA00023163"/>
    </source>
</evidence>
<dbReference type="InterPro" id="IPR000835">
    <property type="entry name" value="HTH_MarR-typ"/>
</dbReference>
<organism evidence="5 6">
    <name type="scientific">bacterium (Candidatus Ratteibacteria) CG01_land_8_20_14_3_00_40_19</name>
    <dbReference type="NCBI Taxonomy" id="2014290"/>
    <lineage>
        <taxon>Bacteria</taxon>
        <taxon>Candidatus Ratteibacteria</taxon>
    </lineage>
</organism>
<keyword evidence="1" id="KW-0805">Transcription regulation</keyword>
<dbReference type="SMART" id="SM00347">
    <property type="entry name" value="HTH_MARR"/>
    <property type="match status" value="1"/>
</dbReference>
<evidence type="ECO:0000259" key="4">
    <source>
        <dbReference type="PROSITE" id="PS50995"/>
    </source>
</evidence>
<evidence type="ECO:0000256" key="1">
    <source>
        <dbReference type="ARBA" id="ARBA00023015"/>
    </source>
</evidence>
<evidence type="ECO:0000256" key="2">
    <source>
        <dbReference type="ARBA" id="ARBA00023125"/>
    </source>
</evidence>
<proteinExistence type="predicted"/>
<dbReference type="PANTHER" id="PTHR42756">
    <property type="entry name" value="TRANSCRIPTIONAL REGULATOR, MARR"/>
    <property type="match status" value="1"/>
</dbReference>
<keyword evidence="3" id="KW-0804">Transcription</keyword>